<dbReference type="Gene3D" id="1.25.70.10">
    <property type="entry name" value="Transcription termination factor 3, mitochondrial"/>
    <property type="match status" value="1"/>
</dbReference>
<proteinExistence type="predicted"/>
<sequence>MNGSGGFRPCLPSPFQPSPPQFSPWRRVRALSSASAAAVSSHLAEAGGQTKYDIGNILSRFDLLHKQGLSSAQIEQCVMLHENEVLSPEVDSCRVSQIFEHLRSEAGLKDGQLREALLFSPEVLQLDLDGLRQRTELLKECGVPVEDIPFMLRFGPGAISEDSGDPADPLSFRISAGRLSGDGEGGQVEGAGEFEDVTRQEERPRAEAGLPELKVAFSEKERGVEGEREVVMRAVNPPMGGKSTRSGLRGPPQAGLVFRQPAVELSRLLTERFGDFRTFLREAVEATPAEEGMLERLFPSLFRTLAEADKEAEKAYGRSTGSFQRTNRDNKDSPSEIENGKKQTHSQSALVSSSTSSPSHGHWTRLALSILFAKKRMRLNFVAGPDKAEPGGPMDVTTKATGGGLQGRFLEGQNAIEGNEEQEREREKPETLVSWRTFLAQPLEEKVVPRYEYARMKLHGKLQSRVEGKALGRGAGEKERKPFEGGAEIPFRWSRECPLHLPLSLFGAAQEADFVFALRQRRAQVTLSDFSAWRRAKSGYVTAVVCDLLRSVDIDAQAEEGRKANREGGLEGLQLVQKPEAGPSRSSGTPPTEGENAIALSLCSLSSEGGKGSETSESAPESGSDSQVKPKINGSATVWMSKKEREEEFRAQNLNKLAEEEGKGRVCWEVSSLPDLATAAEAPNGLYAEEIGFHFEPELLEEDLIEADECREAQAKDREKKTLPGSQTASRQHASLLVESNSKAATAESLPSQSLSPSAVSETSSRRKKKKKRMNREKSEPHSKRESHTFSVSRETGRLSPSVNGDDSLTLSGRLGTVDCVNGEGEEKNESEGVQDEDAPESSQTFLSESRRRKQRRKQKPSREKGLDDVAHADQTTAPTGCLVISADSGGLLREAKREGLKKQAGKGDQRKLNDECAAVLSSFGWSAEEIVNIEKVASPTSVFFLSPENLEHRLQKVQDTIMEGLKLRPETDTNAGLHSRKTEMRTETAKCIMRRVVEKKASVLGLQPGKLDRLSAAIQAGSNLESAQDIQNVFGKHQEYISFLKDLNPHFFGLDEFERSKNKPSI</sequence>
<feature type="compositionally biased region" description="Basic and acidic residues" evidence="1">
    <location>
        <begin position="196"/>
        <end position="206"/>
    </location>
</feature>
<feature type="region of interest" description="Disordered" evidence="1">
    <location>
        <begin position="313"/>
        <end position="361"/>
    </location>
</feature>
<feature type="compositionally biased region" description="Gly residues" evidence="1">
    <location>
        <begin position="180"/>
        <end position="189"/>
    </location>
</feature>
<feature type="compositionally biased region" description="Basic and acidic residues" evidence="1">
    <location>
        <begin position="326"/>
        <end position="341"/>
    </location>
</feature>
<feature type="compositionally biased region" description="Basic residues" evidence="1">
    <location>
        <begin position="766"/>
        <end position="775"/>
    </location>
</feature>
<feature type="compositionally biased region" description="Basic and acidic residues" evidence="1">
    <location>
        <begin position="861"/>
        <end position="872"/>
    </location>
</feature>
<dbReference type="VEuPathDB" id="CryptoDB:Cvel_15721"/>
<feature type="compositionally biased region" description="Basic and acidic residues" evidence="1">
    <location>
        <begin position="560"/>
        <end position="569"/>
    </location>
</feature>
<protein>
    <submittedName>
        <fullName evidence="2">Uncharacterized protein</fullName>
    </submittedName>
</protein>
<feature type="compositionally biased region" description="Polar residues" evidence="1">
    <location>
        <begin position="789"/>
        <end position="811"/>
    </location>
</feature>
<feature type="compositionally biased region" description="Low complexity" evidence="1">
    <location>
        <begin position="600"/>
        <end position="618"/>
    </location>
</feature>
<feature type="compositionally biased region" description="Polar residues" evidence="1">
    <location>
        <begin position="724"/>
        <end position="760"/>
    </location>
</feature>
<feature type="region of interest" description="Disordered" evidence="1">
    <location>
        <begin position="712"/>
        <end position="874"/>
    </location>
</feature>
<feature type="compositionally biased region" description="Low complexity" evidence="1">
    <location>
        <begin position="346"/>
        <end position="359"/>
    </location>
</feature>
<dbReference type="EMBL" id="CDMZ01000193">
    <property type="protein sequence ID" value="CEM08866.1"/>
    <property type="molecule type" value="Genomic_DNA"/>
</dbReference>
<organism evidence="2">
    <name type="scientific">Chromera velia CCMP2878</name>
    <dbReference type="NCBI Taxonomy" id="1169474"/>
    <lineage>
        <taxon>Eukaryota</taxon>
        <taxon>Sar</taxon>
        <taxon>Alveolata</taxon>
        <taxon>Colpodellida</taxon>
        <taxon>Chromeraceae</taxon>
        <taxon>Chromera</taxon>
    </lineage>
</organism>
<reference evidence="2" key="1">
    <citation type="submission" date="2014-11" db="EMBL/GenBank/DDBJ databases">
        <authorList>
            <person name="Otto D Thomas"/>
            <person name="Naeem Raeece"/>
        </authorList>
    </citation>
    <scope>NUCLEOTIDE SEQUENCE</scope>
</reference>
<evidence type="ECO:0000313" key="2">
    <source>
        <dbReference type="EMBL" id="CEM08866.1"/>
    </source>
</evidence>
<accession>A0A0G4F9D6</accession>
<feature type="region of interest" description="Disordered" evidence="1">
    <location>
        <begin position="178"/>
        <end position="206"/>
    </location>
</feature>
<dbReference type="AlphaFoldDB" id="A0A0G4F9D6"/>
<evidence type="ECO:0000256" key="1">
    <source>
        <dbReference type="SAM" id="MobiDB-lite"/>
    </source>
</evidence>
<feature type="region of interest" description="Disordered" evidence="1">
    <location>
        <begin position="1"/>
        <end position="22"/>
    </location>
</feature>
<gene>
    <name evidence="2" type="ORF">Cvel_15721</name>
</gene>
<feature type="compositionally biased region" description="Basic and acidic residues" evidence="1">
    <location>
        <begin position="776"/>
        <end position="788"/>
    </location>
</feature>
<feature type="compositionally biased region" description="Basic and acidic residues" evidence="1">
    <location>
        <begin position="712"/>
        <end position="722"/>
    </location>
</feature>
<feature type="compositionally biased region" description="Pro residues" evidence="1">
    <location>
        <begin position="11"/>
        <end position="22"/>
    </location>
</feature>
<name>A0A0G4F9D6_9ALVE</name>
<dbReference type="InterPro" id="IPR038538">
    <property type="entry name" value="MTERF_sf"/>
</dbReference>
<feature type="region of interest" description="Disordered" evidence="1">
    <location>
        <begin position="560"/>
        <end position="633"/>
    </location>
</feature>
<feature type="compositionally biased region" description="Basic residues" evidence="1">
    <location>
        <begin position="851"/>
        <end position="860"/>
    </location>
</feature>